<name>A0ABP4FJL1_9ACTN</name>
<reference evidence="9" key="1">
    <citation type="journal article" date="2019" name="Int. J. Syst. Evol. Microbiol.">
        <title>The Global Catalogue of Microorganisms (GCM) 10K type strain sequencing project: providing services to taxonomists for standard genome sequencing and annotation.</title>
        <authorList>
            <consortium name="The Broad Institute Genomics Platform"/>
            <consortium name="The Broad Institute Genome Sequencing Center for Infectious Disease"/>
            <person name="Wu L."/>
            <person name="Ma J."/>
        </authorList>
    </citation>
    <scope>NUCLEOTIDE SEQUENCE [LARGE SCALE GENOMIC DNA]</scope>
    <source>
        <strain evidence="9">JCM 12696</strain>
    </source>
</reference>
<dbReference type="EMBL" id="BAAAKV010000048">
    <property type="protein sequence ID" value="GAA1185312.1"/>
    <property type="molecule type" value="Genomic_DNA"/>
</dbReference>
<dbReference type="InterPro" id="IPR011990">
    <property type="entry name" value="TPR-like_helical_dom_sf"/>
</dbReference>
<dbReference type="InterPro" id="IPR000719">
    <property type="entry name" value="Prot_kinase_dom"/>
</dbReference>
<evidence type="ECO:0000256" key="6">
    <source>
        <dbReference type="SAM" id="MobiDB-lite"/>
    </source>
</evidence>
<dbReference type="Gene3D" id="3.30.200.20">
    <property type="entry name" value="Phosphorylase Kinase, domain 1"/>
    <property type="match status" value="1"/>
</dbReference>
<dbReference type="SUPFAM" id="SSF56112">
    <property type="entry name" value="Protein kinase-like (PK-like)"/>
    <property type="match status" value="1"/>
</dbReference>
<evidence type="ECO:0000313" key="8">
    <source>
        <dbReference type="EMBL" id="GAA1185312.1"/>
    </source>
</evidence>
<protein>
    <recommendedName>
        <fullName evidence="7">Protein kinase domain-containing protein</fullName>
    </recommendedName>
</protein>
<evidence type="ECO:0000256" key="3">
    <source>
        <dbReference type="ARBA" id="ARBA00022777"/>
    </source>
</evidence>
<feature type="compositionally biased region" description="Basic and acidic residues" evidence="6">
    <location>
        <begin position="446"/>
        <end position="466"/>
    </location>
</feature>
<comment type="caution">
    <text evidence="8">The sequence shown here is derived from an EMBL/GenBank/DDBJ whole genome shotgun (WGS) entry which is preliminary data.</text>
</comment>
<dbReference type="CDD" id="cd14014">
    <property type="entry name" value="STKc_PknB_like"/>
    <property type="match status" value="1"/>
</dbReference>
<keyword evidence="2 5" id="KW-0547">Nucleotide-binding</keyword>
<feature type="domain" description="Protein kinase" evidence="7">
    <location>
        <begin position="512"/>
        <end position="759"/>
    </location>
</feature>
<keyword evidence="3" id="KW-0418">Kinase</keyword>
<sequence>MRWPGRRRETTTVPREQFVAALREGRGAAEAIGRQGDAELAAERYAELVARAESVLGPRDTDTLALRHQLAHWTGESGRAEAAVQLFVRLLTDRELIQGPRHPDTELARHQLAHWHGRSGRPEEAVRRYEAMRRSAERENRTEKALTLLCEVGYWQQKSGDNAAALRAFSQMLQTAQQELGPGHQLVHIARQRYAEVAGVLPFGNEGGHEGLRDLLATAAAVEAAGDFPRAGRMYGEIAARSEELYGAGSSQVLSARVAQAKAAVAAEDHATAVDCFGRVLACMELQGQLPGSPAYDALSRQRDELARMAARTVLRVAERTATLLGETVQAAPETACAVLAREPGASHATCLAVVNDAPDDTAWRAWTTEQWAAVLRDVTRQGYEATALCFARGDLRPTPEEASVCERLGMPAVCVSRLSDENVQIQAYVFAEGRPETARIVVMKDEQDEHGRKTATGERDARKETPAGATGDGRIAVHPRAVAIGTWREMERARPAAVAGGADRPPAFGPYEVLESVGEGGFGRVYLCQDPDGLMVAVKTLHAHLAAAPPIKRGFAHEVRAAQRVDGRFTVPVIAADTDGPTPWMAVPYVAAPSLRELVERCGRLDVDLVRALGAGIAVALSAIHAEGIVHLDLKPANVLLTEDGPRVIDFGIAQIERLTEPRRGFVGTYAYASPEQLREQRTFTPASDVFSLGTVLARLALGRSPWGQDTPSVVAGIRAGTPDLAGLPQDFAEVVRWCLRPEPDRRPTAGDVAEALVPGAGEGRIDPPPLPEQARALVAEHATVPATRHYETLAHTRVHAADDTTWAVPQASDASDTVEASATAVTPPSRPSGTHAGAAAPTETLDEAADELAARVHRWEREQEGMPMAQARRGCGAFLDEAQARLGARHPLTLRLRVSHAMLGCDRPGGVSHAEQVVNDATVHLGEGHPTVRDARTLLAVLKSAGTG</sequence>
<dbReference type="PROSITE" id="PS00108">
    <property type="entry name" value="PROTEIN_KINASE_ST"/>
    <property type="match status" value="1"/>
</dbReference>
<dbReference type="Proteomes" id="UP001501371">
    <property type="component" value="Unassembled WGS sequence"/>
</dbReference>
<dbReference type="SUPFAM" id="SSF48452">
    <property type="entry name" value="TPR-like"/>
    <property type="match status" value="1"/>
</dbReference>
<dbReference type="PROSITE" id="PS00107">
    <property type="entry name" value="PROTEIN_KINASE_ATP"/>
    <property type="match status" value="1"/>
</dbReference>
<dbReference type="InterPro" id="IPR011009">
    <property type="entry name" value="Kinase-like_dom_sf"/>
</dbReference>
<dbReference type="Gene3D" id="1.10.510.10">
    <property type="entry name" value="Transferase(Phosphotransferase) domain 1"/>
    <property type="match status" value="1"/>
</dbReference>
<dbReference type="InterPro" id="IPR008271">
    <property type="entry name" value="Ser/Thr_kinase_AS"/>
</dbReference>
<dbReference type="Pfam" id="PF00069">
    <property type="entry name" value="Pkinase"/>
    <property type="match status" value="1"/>
</dbReference>
<dbReference type="RefSeq" id="WP_344280594.1">
    <property type="nucleotide sequence ID" value="NZ_BAAAKV010000048.1"/>
</dbReference>
<feature type="region of interest" description="Disordered" evidence="6">
    <location>
        <begin position="812"/>
        <end position="844"/>
    </location>
</feature>
<dbReference type="PANTHER" id="PTHR43289">
    <property type="entry name" value="MITOGEN-ACTIVATED PROTEIN KINASE KINASE KINASE 20-RELATED"/>
    <property type="match status" value="1"/>
</dbReference>
<keyword evidence="4 5" id="KW-0067">ATP-binding</keyword>
<evidence type="ECO:0000259" key="7">
    <source>
        <dbReference type="PROSITE" id="PS50011"/>
    </source>
</evidence>
<organism evidence="8 9">
    <name type="scientific">Streptomyces hebeiensis</name>
    <dbReference type="NCBI Taxonomy" id="229486"/>
    <lineage>
        <taxon>Bacteria</taxon>
        <taxon>Bacillati</taxon>
        <taxon>Actinomycetota</taxon>
        <taxon>Actinomycetes</taxon>
        <taxon>Kitasatosporales</taxon>
        <taxon>Streptomycetaceae</taxon>
        <taxon>Streptomyces</taxon>
    </lineage>
</organism>
<keyword evidence="9" id="KW-1185">Reference proteome</keyword>
<keyword evidence="1" id="KW-0808">Transferase</keyword>
<dbReference type="SMART" id="SM00220">
    <property type="entry name" value="S_TKc"/>
    <property type="match status" value="1"/>
</dbReference>
<feature type="region of interest" description="Disordered" evidence="6">
    <location>
        <begin position="446"/>
        <end position="474"/>
    </location>
</feature>
<evidence type="ECO:0000256" key="5">
    <source>
        <dbReference type="PROSITE-ProRule" id="PRU10141"/>
    </source>
</evidence>
<evidence type="ECO:0000313" key="9">
    <source>
        <dbReference type="Proteomes" id="UP001501371"/>
    </source>
</evidence>
<dbReference type="PANTHER" id="PTHR43289:SF34">
    <property type="entry name" value="SERINE_THREONINE-PROTEIN KINASE YBDM-RELATED"/>
    <property type="match status" value="1"/>
</dbReference>
<proteinExistence type="predicted"/>
<dbReference type="InterPro" id="IPR017441">
    <property type="entry name" value="Protein_kinase_ATP_BS"/>
</dbReference>
<evidence type="ECO:0000256" key="1">
    <source>
        <dbReference type="ARBA" id="ARBA00022679"/>
    </source>
</evidence>
<dbReference type="PROSITE" id="PS50011">
    <property type="entry name" value="PROTEIN_KINASE_DOM"/>
    <property type="match status" value="1"/>
</dbReference>
<evidence type="ECO:0000256" key="2">
    <source>
        <dbReference type="ARBA" id="ARBA00022741"/>
    </source>
</evidence>
<dbReference type="Pfam" id="PF13374">
    <property type="entry name" value="TPR_10"/>
    <property type="match status" value="1"/>
</dbReference>
<evidence type="ECO:0000256" key="4">
    <source>
        <dbReference type="ARBA" id="ARBA00022840"/>
    </source>
</evidence>
<feature type="binding site" evidence="5">
    <location>
        <position position="540"/>
    </location>
    <ligand>
        <name>ATP</name>
        <dbReference type="ChEBI" id="CHEBI:30616"/>
    </ligand>
</feature>
<accession>A0ABP4FJL1</accession>
<gene>
    <name evidence="8" type="ORF">GCM10009654_48690</name>
</gene>
<dbReference type="Gene3D" id="1.25.40.10">
    <property type="entry name" value="Tetratricopeptide repeat domain"/>
    <property type="match status" value="1"/>
</dbReference>
<feature type="compositionally biased region" description="Polar residues" evidence="6">
    <location>
        <begin position="814"/>
        <end position="828"/>
    </location>
</feature>